<dbReference type="CDD" id="cd03392">
    <property type="entry name" value="PAP2_like_2"/>
    <property type="match status" value="1"/>
</dbReference>
<evidence type="ECO:0000256" key="6">
    <source>
        <dbReference type="ARBA" id="ARBA00023136"/>
    </source>
</evidence>
<dbReference type="Pfam" id="PF09335">
    <property type="entry name" value="VTT_dom"/>
    <property type="match status" value="1"/>
</dbReference>
<reference evidence="9 10" key="1">
    <citation type="submission" date="2020-07" db="EMBL/GenBank/DDBJ databases">
        <title>Genomic Encyclopedia of Type Strains, Phase IV (KMG-V): Genome sequencing to study the core and pangenomes of soil and plant-associated prokaryotes.</title>
        <authorList>
            <person name="Whitman W."/>
        </authorList>
    </citation>
    <scope>NUCLEOTIDE SEQUENCE [LARGE SCALE GENOMIC DNA]</scope>
    <source>
        <strain evidence="9 10">SEMIA 4052</strain>
    </source>
</reference>
<keyword evidence="4 7" id="KW-0812">Transmembrane</keyword>
<feature type="transmembrane region" description="Helical" evidence="7">
    <location>
        <begin position="327"/>
        <end position="348"/>
    </location>
</feature>
<keyword evidence="5 7" id="KW-1133">Transmembrane helix</keyword>
<feature type="transmembrane region" description="Helical" evidence="7">
    <location>
        <begin position="368"/>
        <end position="388"/>
    </location>
</feature>
<dbReference type="GO" id="GO:0050380">
    <property type="term" value="F:undecaprenyl-diphosphatase activity"/>
    <property type="evidence" value="ECO:0007669"/>
    <property type="project" value="UniProtKB-EC"/>
</dbReference>
<feature type="transmembrane region" description="Helical" evidence="7">
    <location>
        <begin position="293"/>
        <end position="320"/>
    </location>
</feature>
<dbReference type="PANTHER" id="PTHR30353:SF15">
    <property type="entry name" value="INNER MEMBRANE PROTEIN YABI"/>
    <property type="match status" value="1"/>
</dbReference>
<evidence type="ECO:0000313" key="10">
    <source>
        <dbReference type="Proteomes" id="UP000535276"/>
    </source>
</evidence>
<dbReference type="InterPro" id="IPR025902">
    <property type="entry name" value="LssY-like-C_dom"/>
</dbReference>
<dbReference type="Proteomes" id="UP000535276">
    <property type="component" value="Unassembled WGS sequence"/>
</dbReference>
<evidence type="ECO:0000256" key="1">
    <source>
        <dbReference type="ARBA" id="ARBA00004651"/>
    </source>
</evidence>
<dbReference type="RefSeq" id="WP_179610819.1">
    <property type="nucleotide sequence ID" value="NZ_JACBZV010000001.1"/>
</dbReference>
<evidence type="ECO:0000259" key="8">
    <source>
        <dbReference type="SMART" id="SM00014"/>
    </source>
</evidence>
<feature type="transmembrane region" description="Helical" evidence="7">
    <location>
        <begin position="176"/>
        <end position="195"/>
    </location>
</feature>
<evidence type="ECO:0000256" key="7">
    <source>
        <dbReference type="SAM" id="Phobius"/>
    </source>
</evidence>
<proteinExistence type="inferred from homology"/>
<feature type="transmembrane region" description="Helical" evidence="7">
    <location>
        <begin position="423"/>
        <end position="442"/>
    </location>
</feature>
<evidence type="ECO:0000313" key="9">
    <source>
        <dbReference type="EMBL" id="NYJ10039.1"/>
    </source>
</evidence>
<accession>A0A7Z0IX12</accession>
<keyword evidence="9" id="KW-0378">Hydrolase</keyword>
<dbReference type="InterPro" id="IPR032816">
    <property type="entry name" value="VTT_dom"/>
</dbReference>
<dbReference type="SMART" id="SM00014">
    <property type="entry name" value="acidPPc"/>
    <property type="match status" value="1"/>
</dbReference>
<feature type="transmembrane region" description="Helical" evidence="7">
    <location>
        <begin position="144"/>
        <end position="170"/>
    </location>
</feature>
<organism evidence="9 10">
    <name type="scientific">Rhizobium leguminosarum</name>
    <dbReference type="NCBI Taxonomy" id="384"/>
    <lineage>
        <taxon>Bacteria</taxon>
        <taxon>Pseudomonadati</taxon>
        <taxon>Pseudomonadota</taxon>
        <taxon>Alphaproteobacteria</taxon>
        <taxon>Hyphomicrobiales</taxon>
        <taxon>Rhizobiaceae</taxon>
        <taxon>Rhizobium/Agrobacterium group</taxon>
        <taxon>Rhizobium</taxon>
    </lineage>
</organism>
<dbReference type="EMBL" id="JACBZV010000001">
    <property type="protein sequence ID" value="NYJ10039.1"/>
    <property type="molecule type" value="Genomic_DNA"/>
</dbReference>
<comment type="similarity">
    <text evidence="2">Belongs to the DedA family.</text>
</comment>
<feature type="domain" description="Phosphatidic acid phosphatase type 2/haloperoxidase" evidence="8">
    <location>
        <begin position="326"/>
        <end position="438"/>
    </location>
</feature>
<evidence type="ECO:0000256" key="2">
    <source>
        <dbReference type="ARBA" id="ARBA00010792"/>
    </source>
</evidence>
<feature type="transmembrane region" description="Helical" evidence="7">
    <location>
        <begin position="32"/>
        <end position="53"/>
    </location>
</feature>
<dbReference type="SUPFAM" id="SSF48317">
    <property type="entry name" value="Acid phosphatase/Vanadium-dependent haloperoxidase"/>
    <property type="match status" value="1"/>
</dbReference>
<evidence type="ECO:0000256" key="4">
    <source>
        <dbReference type="ARBA" id="ARBA00022692"/>
    </source>
</evidence>
<gene>
    <name evidence="9" type="ORF">GGI64_001058</name>
</gene>
<evidence type="ECO:0000256" key="5">
    <source>
        <dbReference type="ARBA" id="ARBA00022989"/>
    </source>
</evidence>
<evidence type="ECO:0000256" key="3">
    <source>
        <dbReference type="ARBA" id="ARBA00022475"/>
    </source>
</evidence>
<dbReference type="AlphaFoldDB" id="A0A7Z0IX12"/>
<dbReference type="InterPro" id="IPR036938">
    <property type="entry name" value="PAP2/HPO_sf"/>
</dbReference>
<keyword evidence="6 7" id="KW-0472">Membrane</keyword>
<dbReference type="Gene3D" id="1.20.144.10">
    <property type="entry name" value="Phosphatidic acid phosphatase type 2/haloperoxidase"/>
    <property type="match status" value="2"/>
</dbReference>
<dbReference type="Pfam" id="PF01569">
    <property type="entry name" value="PAP2"/>
    <property type="match status" value="1"/>
</dbReference>
<comment type="subcellular location">
    <subcellularLocation>
        <location evidence="1">Cell membrane</location>
        <topology evidence="1">Multi-pass membrane protein</topology>
    </subcellularLocation>
</comment>
<feature type="transmembrane region" description="Helical" evidence="7">
    <location>
        <begin position="244"/>
        <end position="263"/>
    </location>
</feature>
<dbReference type="InterPro" id="IPR032818">
    <property type="entry name" value="DedA-like"/>
</dbReference>
<dbReference type="PANTHER" id="PTHR30353">
    <property type="entry name" value="INNER MEMBRANE PROTEIN DEDA-RELATED"/>
    <property type="match status" value="1"/>
</dbReference>
<feature type="transmembrane region" description="Helical" evidence="7">
    <location>
        <begin position="395"/>
        <end position="417"/>
    </location>
</feature>
<name>A0A7Z0IX12_RHILE</name>
<dbReference type="EC" id="3.6.1.27" evidence="9"/>
<dbReference type="GO" id="GO:0005886">
    <property type="term" value="C:plasma membrane"/>
    <property type="evidence" value="ECO:0007669"/>
    <property type="project" value="UniProtKB-SubCell"/>
</dbReference>
<dbReference type="InterPro" id="IPR000326">
    <property type="entry name" value="PAP2/HPO"/>
</dbReference>
<sequence length="676" mass="73323">MVASYFSVVTTFIAAHPHLAYAVVLLLALSESVPVIGVIVPGTAVILAIGALVPTGVVTLWPLLGAAVAGAILGDGLSFWAGHRYNQKILESWPINRHPGLVTRSEAFFARHGDKSVFIARFVPGVRAFIPLIAGALRMRVSRFYVANVLSALVWAPSHILPAVLVGSAFKQFGAAAEPLAILVILLIMSIWAAIHAVRLSLRYGIPLASAAMRRVRSWAAVRDSHFSRVVLDLLDPSRPDVRFLALLAVVLIGSAWLFFGILEDVVSGDPLVRADTAIYNALQDLRTAPGDAVMIAITELGDTFVVVAVTIAVLLWFAWNRAWRTSIFWLLAIAGASAINTVIKITLHRARPAELFYTNSSAFSFPSGHSTANTVLYEFLAFLIALGSRPAWRLPVAFSATFVALLIAFSRLYLGAHWLSDVTGGLAFGIAWIAVLGFTYLRKPAESYGAIGLAIVGVTVAGLMGGLNVYWHHSSDTERYAFKPVVQTLTASDWWRNDWQRLPSYRIDMFGEIEEPMTVQWAGNLPAIQQDLLNKGWRMPAPWTATNALGWLAAKAGSAELPVVPRLASGRLPSLTLVLPDGKMPEAARFVMRLWASDFELSGASSPSVWIGSVVEEHLDRPISLITISETRPDANAPRNLLLGASRSERLVARTGSAESTGWDGRILLLDDHSP</sequence>
<feature type="transmembrane region" description="Helical" evidence="7">
    <location>
        <begin position="60"/>
        <end position="81"/>
    </location>
</feature>
<keyword evidence="3" id="KW-1003">Cell membrane</keyword>
<comment type="caution">
    <text evidence="9">The sequence shown here is derived from an EMBL/GenBank/DDBJ whole genome shotgun (WGS) entry which is preliminary data.</text>
</comment>
<dbReference type="Pfam" id="PF14067">
    <property type="entry name" value="LssY_C"/>
    <property type="match status" value="1"/>
</dbReference>
<protein>
    <submittedName>
        <fullName evidence="9">Undecaprenyl-diphosphatase</fullName>
        <ecNumber evidence="9">3.6.1.27</ecNumber>
    </submittedName>
</protein>
<feature type="transmembrane region" description="Helical" evidence="7">
    <location>
        <begin position="449"/>
        <end position="472"/>
    </location>
</feature>